<evidence type="ECO:0000313" key="10">
    <source>
        <dbReference type="Proteomes" id="UP000007305"/>
    </source>
</evidence>
<evidence type="ECO:0000259" key="7">
    <source>
        <dbReference type="PROSITE" id="PS50888"/>
    </source>
</evidence>
<dbReference type="SUPFAM" id="SSF47459">
    <property type="entry name" value="HLH, helix-loop-helix DNA-binding domain"/>
    <property type="match status" value="1"/>
</dbReference>
<evidence type="ECO:0000256" key="6">
    <source>
        <dbReference type="ARBA" id="ARBA00023242"/>
    </source>
</evidence>
<dbReference type="PROSITE" id="PS50888">
    <property type="entry name" value="BHLH"/>
    <property type="match status" value="1"/>
</dbReference>
<dbReference type="FunCoup" id="K7VPC5">
    <property type="interactions" value="161"/>
</dbReference>
<dbReference type="SMR" id="K7VPC5"/>
<reference evidence="9" key="3">
    <citation type="submission" date="2019-07" db="EMBL/GenBank/DDBJ databases">
        <authorList>
            <person name="Seetharam A."/>
            <person name="Woodhouse M."/>
            <person name="Cannon E."/>
        </authorList>
    </citation>
    <scope>NUCLEOTIDE SEQUENCE [LARGE SCALE GENOMIC DNA]</scope>
    <source>
        <strain evidence="9">cv. B73</strain>
    </source>
</reference>
<protein>
    <submittedName>
        <fullName evidence="8">Transcription factor bHLH83</fullName>
    </submittedName>
</protein>
<keyword evidence="3" id="KW-0805">Transcription regulation</keyword>
<reference evidence="10" key="1">
    <citation type="journal article" date="2009" name="Science">
        <title>The B73 maize genome: complexity, diversity, and dynamics.</title>
        <authorList>
            <person name="Schnable P.S."/>
            <person name="Ware D."/>
            <person name="Fulton R.S."/>
            <person name="Stein J.C."/>
            <person name="Wei F."/>
            <person name="Pasternak S."/>
            <person name="Liang C."/>
            <person name="Zhang J."/>
            <person name="Fulton L."/>
            <person name="Graves T.A."/>
            <person name="Minx P."/>
            <person name="Reily A.D."/>
            <person name="Courtney L."/>
            <person name="Kruchowski S.S."/>
            <person name="Tomlinson C."/>
            <person name="Strong C."/>
            <person name="Delehaunty K."/>
            <person name="Fronick C."/>
            <person name="Courtney B."/>
            <person name="Rock S.M."/>
            <person name="Belter E."/>
            <person name="Du F."/>
            <person name="Kim K."/>
            <person name="Abbott R.M."/>
            <person name="Cotton M."/>
            <person name="Levy A."/>
            <person name="Marchetto P."/>
            <person name="Ochoa K."/>
            <person name="Jackson S.M."/>
            <person name="Gillam B."/>
            <person name="Chen W."/>
            <person name="Yan L."/>
            <person name="Higginbotham J."/>
            <person name="Cardenas M."/>
            <person name="Waligorski J."/>
            <person name="Applebaum E."/>
            <person name="Phelps L."/>
            <person name="Falcone J."/>
            <person name="Kanchi K."/>
            <person name="Thane T."/>
            <person name="Scimone A."/>
            <person name="Thane N."/>
            <person name="Henke J."/>
            <person name="Wang T."/>
            <person name="Ruppert J."/>
            <person name="Shah N."/>
            <person name="Rotter K."/>
            <person name="Hodges J."/>
            <person name="Ingenthron E."/>
            <person name="Cordes M."/>
            <person name="Kohlberg S."/>
            <person name="Sgro J."/>
            <person name="Delgado B."/>
            <person name="Mead K."/>
            <person name="Chinwalla A."/>
            <person name="Leonard S."/>
            <person name="Crouse K."/>
            <person name="Collura K."/>
            <person name="Kudrna D."/>
            <person name="Currie J."/>
            <person name="He R."/>
            <person name="Angelova A."/>
            <person name="Rajasekar S."/>
            <person name="Mueller T."/>
            <person name="Lomeli R."/>
            <person name="Scara G."/>
            <person name="Ko A."/>
            <person name="Delaney K."/>
            <person name="Wissotski M."/>
            <person name="Lopez G."/>
            <person name="Campos D."/>
            <person name="Braidotti M."/>
            <person name="Ashley E."/>
            <person name="Golser W."/>
            <person name="Kim H."/>
            <person name="Lee S."/>
            <person name="Lin J."/>
            <person name="Dujmic Z."/>
            <person name="Kim W."/>
            <person name="Talag J."/>
            <person name="Zuccolo A."/>
            <person name="Fan C."/>
            <person name="Sebastian A."/>
            <person name="Kramer M."/>
            <person name="Spiegel L."/>
            <person name="Nascimento L."/>
            <person name="Zutavern T."/>
            <person name="Miller B."/>
            <person name="Ambroise C."/>
            <person name="Muller S."/>
            <person name="Spooner W."/>
            <person name="Narechania A."/>
            <person name="Ren L."/>
            <person name="Wei S."/>
            <person name="Kumari S."/>
            <person name="Faga B."/>
            <person name="Levy M.J."/>
            <person name="McMahan L."/>
            <person name="Van Buren P."/>
            <person name="Vaughn M.W."/>
            <person name="Ying K."/>
            <person name="Yeh C.-T."/>
            <person name="Emrich S.J."/>
            <person name="Jia Y."/>
            <person name="Kalyanaraman A."/>
            <person name="Hsia A.-P."/>
            <person name="Barbazuk W.B."/>
            <person name="Baucom R.S."/>
            <person name="Brutnell T.P."/>
            <person name="Carpita N.C."/>
            <person name="Chaparro C."/>
            <person name="Chia J.-M."/>
            <person name="Deragon J.-M."/>
            <person name="Estill J.C."/>
            <person name="Fu Y."/>
            <person name="Jeddeloh J.A."/>
            <person name="Han Y."/>
            <person name="Lee H."/>
            <person name="Li P."/>
            <person name="Lisch D.R."/>
            <person name="Liu S."/>
            <person name="Liu Z."/>
            <person name="Nagel D.H."/>
            <person name="McCann M.C."/>
            <person name="SanMiguel P."/>
            <person name="Myers A.M."/>
            <person name="Nettleton D."/>
            <person name="Nguyen J."/>
            <person name="Penning B.W."/>
            <person name="Ponnala L."/>
            <person name="Schneider K.L."/>
            <person name="Schwartz D.C."/>
            <person name="Sharma A."/>
            <person name="Soderlund C."/>
            <person name="Springer N.M."/>
            <person name="Sun Q."/>
            <person name="Wang H."/>
            <person name="Waterman M."/>
            <person name="Westerman R."/>
            <person name="Wolfgruber T.K."/>
            <person name="Yang L."/>
            <person name="Yu Y."/>
            <person name="Zhang L."/>
            <person name="Zhou S."/>
            <person name="Zhu Q."/>
            <person name="Bennetzen J.L."/>
            <person name="Dawe R.K."/>
            <person name="Jiang J."/>
            <person name="Jiang N."/>
            <person name="Presting G.G."/>
            <person name="Wessler S.R."/>
            <person name="Aluru S."/>
            <person name="Martienssen R.A."/>
            <person name="Clifton S.W."/>
            <person name="McCombie W.R."/>
            <person name="Wing R.A."/>
            <person name="Wilson R.K."/>
        </authorList>
    </citation>
    <scope>NUCLEOTIDE SEQUENCE [LARGE SCALE GENOMIC DNA]</scope>
    <source>
        <strain evidence="10">cv. B73</strain>
    </source>
</reference>
<dbReference type="GO" id="GO:0000978">
    <property type="term" value="F:RNA polymerase II cis-regulatory region sequence-specific DNA binding"/>
    <property type="evidence" value="ECO:0000318"/>
    <property type="project" value="GO_Central"/>
</dbReference>
<keyword evidence="10" id="KW-1185">Reference proteome</keyword>
<evidence type="ECO:0000256" key="2">
    <source>
        <dbReference type="ARBA" id="ARBA00005510"/>
    </source>
</evidence>
<evidence type="ECO:0000256" key="1">
    <source>
        <dbReference type="ARBA" id="ARBA00004123"/>
    </source>
</evidence>
<evidence type="ECO:0000256" key="3">
    <source>
        <dbReference type="ARBA" id="ARBA00023015"/>
    </source>
</evidence>
<dbReference type="eggNOG" id="ENOG502QT4N">
    <property type="taxonomic scope" value="Eukaryota"/>
</dbReference>
<dbReference type="KEGG" id="zma:103636726"/>
<dbReference type="InterPro" id="IPR036638">
    <property type="entry name" value="HLH_DNA-bd_sf"/>
</dbReference>
<dbReference type="Gene3D" id="4.10.280.10">
    <property type="entry name" value="Helix-loop-helix DNA-binding domain"/>
    <property type="match status" value="1"/>
</dbReference>
<comment type="similarity">
    <text evidence="2">Belongs to the bHLH protein family.</text>
</comment>
<dbReference type="ExpressionAtlas" id="K7VPC5">
    <property type="expression patterns" value="baseline and differential"/>
</dbReference>
<dbReference type="GO" id="GO:0006357">
    <property type="term" value="P:regulation of transcription by RNA polymerase II"/>
    <property type="evidence" value="ECO:0000318"/>
    <property type="project" value="GO_Central"/>
</dbReference>
<dbReference type="OrthoDB" id="687495at2759"/>
<dbReference type="CDD" id="cd11454">
    <property type="entry name" value="bHLH_AtIND_like"/>
    <property type="match status" value="1"/>
</dbReference>
<evidence type="ECO:0000256" key="4">
    <source>
        <dbReference type="ARBA" id="ARBA00023125"/>
    </source>
</evidence>
<accession>K7VPC5</accession>
<dbReference type="PANTHER" id="PTHR45914">
    <property type="entry name" value="TRANSCRIPTION FACTOR HEC3-RELATED"/>
    <property type="match status" value="1"/>
</dbReference>
<keyword evidence="6" id="KW-0539">Nucleus</keyword>
<organism evidence="8">
    <name type="scientific">Zea mays</name>
    <name type="common">Maize</name>
    <dbReference type="NCBI Taxonomy" id="4577"/>
    <lineage>
        <taxon>Eukaryota</taxon>
        <taxon>Viridiplantae</taxon>
        <taxon>Streptophyta</taxon>
        <taxon>Embryophyta</taxon>
        <taxon>Tracheophyta</taxon>
        <taxon>Spermatophyta</taxon>
        <taxon>Magnoliopsida</taxon>
        <taxon>Liliopsida</taxon>
        <taxon>Poales</taxon>
        <taxon>Poaceae</taxon>
        <taxon>PACMAD clade</taxon>
        <taxon>Panicoideae</taxon>
        <taxon>Andropogonodae</taxon>
        <taxon>Andropogoneae</taxon>
        <taxon>Tripsacinae</taxon>
        <taxon>Zea</taxon>
    </lineage>
</organism>
<dbReference type="SMART" id="SM00353">
    <property type="entry name" value="HLH"/>
    <property type="match status" value="1"/>
</dbReference>
<dbReference type="GeneID" id="103636726"/>
<sequence>MAQASKRSAFLRPVMYDDDEPSSISMSLELFGYHNGGVGVVVDDGDEAADGGSASALSLQLAFDDDSFVKGGCECDDAGGGGASAADYYYYGSWAGAYGGSGATSSGSNSSVLSFEQAGSGGGQRHHLVYGEDGCALWMDDAGAGMVVEHPPAQQQQQHGSGCDFGLIGSSPDDAGLPIQLEPGTVQLPAKAPPHKRARRDGDQVQAAAAAKKQCGGVGARMKSKQAKLAAPAPTKDPQSVAAKVRREKIAEKLKVLQDLVPNGTKVDLVTMLEKAITYVKFLQLQVKVLAADEFWPAQGGKAPDLSQVKDALDAILSSSQQCPK</sequence>
<dbReference type="Proteomes" id="UP000007305">
    <property type="component" value="Chromosome 8"/>
</dbReference>
<dbReference type="FunFam" id="4.10.280.10:FF:000046">
    <property type="entry name" value="Transcription factor bHLH83"/>
    <property type="match status" value="1"/>
</dbReference>
<dbReference type="GO" id="GO:0000981">
    <property type="term" value="F:DNA-binding transcription factor activity, RNA polymerase II-specific"/>
    <property type="evidence" value="ECO:0000318"/>
    <property type="project" value="GO_Central"/>
</dbReference>
<name>K7VPC5_MAIZE</name>
<dbReference type="HOGENOM" id="CLU_072935_1_0_1"/>
<keyword evidence="4" id="KW-0238">DNA-binding</keyword>
<feature type="domain" description="BHLH" evidence="7">
    <location>
        <begin position="234"/>
        <end position="283"/>
    </location>
</feature>
<dbReference type="InterPro" id="IPR045843">
    <property type="entry name" value="IND-like"/>
</dbReference>
<dbReference type="RefSeq" id="XP_008657289.1">
    <property type="nucleotide sequence ID" value="XM_008659067.3"/>
</dbReference>
<dbReference type="GO" id="GO:0005634">
    <property type="term" value="C:nucleus"/>
    <property type="evidence" value="ECO:0000318"/>
    <property type="project" value="GO_Central"/>
</dbReference>
<proteinExistence type="inferred from homology"/>
<dbReference type="EMBL" id="CM000784">
    <property type="protein sequence ID" value="AQK89893.1"/>
    <property type="molecule type" value="Genomic_DNA"/>
</dbReference>
<dbReference type="Gramene" id="Zm00001eb334500_T001">
    <property type="protein sequence ID" value="Zm00001eb334500_P001"/>
    <property type="gene ID" value="Zm00001eb334500"/>
</dbReference>
<dbReference type="Pfam" id="PF00010">
    <property type="entry name" value="HLH"/>
    <property type="match status" value="1"/>
</dbReference>
<reference evidence="9" key="4">
    <citation type="submission" date="2021-05" db="UniProtKB">
        <authorList>
            <consortium name="EnsemblPlants"/>
        </authorList>
    </citation>
    <scope>IDENTIFICATION</scope>
    <source>
        <strain evidence="9">cv. B73</strain>
    </source>
</reference>
<reference evidence="8" key="2">
    <citation type="submission" date="2015-12" db="EMBL/GenBank/DDBJ databases">
        <title>Update maize B73 reference genome by single molecule sequencing technologies.</title>
        <authorList>
            <consortium name="Maize Genome Sequencing Project"/>
            <person name="Ware D."/>
        </authorList>
    </citation>
    <scope>NUCLEOTIDE SEQUENCE</scope>
    <source>
        <tissue evidence="8">Seedling</tissue>
    </source>
</reference>
<dbReference type="EnsemblPlants" id="Zm00001eb334500_T001">
    <property type="protein sequence ID" value="Zm00001eb334500_P001"/>
    <property type="gene ID" value="Zm00001eb334500"/>
</dbReference>
<dbReference type="GO" id="GO:0048766">
    <property type="term" value="P:root hair initiation"/>
    <property type="evidence" value="ECO:0007669"/>
    <property type="project" value="UniProtKB-ARBA"/>
</dbReference>
<evidence type="ECO:0000313" key="9">
    <source>
        <dbReference type="EnsemblPlants" id="Zm00001eb334500_P001"/>
    </source>
</evidence>
<dbReference type="GO" id="GO:0046983">
    <property type="term" value="F:protein dimerization activity"/>
    <property type="evidence" value="ECO:0007669"/>
    <property type="project" value="InterPro"/>
</dbReference>
<comment type="subcellular location">
    <subcellularLocation>
        <location evidence="1">Nucleus</location>
    </subcellularLocation>
</comment>
<dbReference type="AlphaFoldDB" id="K7VPC5"/>
<dbReference type="InterPro" id="IPR011598">
    <property type="entry name" value="bHLH_dom"/>
</dbReference>
<dbReference type="PANTHER" id="PTHR45914:SF59">
    <property type="entry name" value="TRANSCRIPTION FACTOR BHLH83-LIKE"/>
    <property type="match status" value="1"/>
</dbReference>
<evidence type="ECO:0000313" key="8">
    <source>
        <dbReference type="EMBL" id="AQK89893.1"/>
    </source>
</evidence>
<dbReference type="OMA" id="YCHRLQF"/>
<dbReference type="PaxDb" id="4577-GRMZM2G066057_P01"/>
<evidence type="ECO:0000256" key="5">
    <source>
        <dbReference type="ARBA" id="ARBA00023163"/>
    </source>
</evidence>
<keyword evidence="5" id="KW-0804">Transcription</keyword>
<gene>
    <name evidence="9" type="primary">LOC103636726</name>
    <name evidence="8" type="ORF">ZEAMMB73_Zm00001d008444</name>
</gene>